<protein>
    <recommendedName>
        <fullName evidence="9">PGG domain-containing protein</fullName>
    </recommendedName>
</protein>
<dbReference type="PANTHER" id="PTHR24186:SF54">
    <property type="entry name" value="PGG DOMAIN-CONTAINING PROTEIN"/>
    <property type="match status" value="1"/>
</dbReference>
<dbReference type="GO" id="GO:0005886">
    <property type="term" value="C:plasma membrane"/>
    <property type="evidence" value="ECO:0007669"/>
    <property type="project" value="TreeGrafter"/>
</dbReference>
<dbReference type="InterPro" id="IPR002110">
    <property type="entry name" value="Ankyrin_rpt"/>
</dbReference>
<name>A0A0A8YCT9_ARUDO</name>
<organism evidence="10">
    <name type="scientific">Arundo donax</name>
    <name type="common">Giant reed</name>
    <name type="synonym">Donax arundinaceus</name>
    <dbReference type="NCBI Taxonomy" id="35708"/>
    <lineage>
        <taxon>Eukaryota</taxon>
        <taxon>Viridiplantae</taxon>
        <taxon>Streptophyta</taxon>
        <taxon>Embryophyta</taxon>
        <taxon>Tracheophyta</taxon>
        <taxon>Spermatophyta</taxon>
        <taxon>Magnoliopsida</taxon>
        <taxon>Liliopsida</taxon>
        <taxon>Poales</taxon>
        <taxon>Poaceae</taxon>
        <taxon>PACMAD clade</taxon>
        <taxon>Arundinoideae</taxon>
        <taxon>Arundineae</taxon>
        <taxon>Arundo</taxon>
    </lineage>
</organism>
<feature type="domain" description="PGG" evidence="9">
    <location>
        <begin position="264"/>
        <end position="368"/>
    </location>
</feature>
<reference evidence="10" key="2">
    <citation type="journal article" date="2015" name="Data Brief">
        <title>Shoot transcriptome of the giant reed, Arundo donax.</title>
        <authorList>
            <person name="Barrero R.A."/>
            <person name="Guerrero F.D."/>
            <person name="Moolhuijzen P."/>
            <person name="Goolsby J.A."/>
            <person name="Tidwell J."/>
            <person name="Bellgard S.E."/>
            <person name="Bellgard M.I."/>
        </authorList>
    </citation>
    <scope>NUCLEOTIDE SEQUENCE</scope>
    <source>
        <tissue evidence="10">Shoot tissue taken approximately 20 cm above the soil surface</tissue>
    </source>
</reference>
<proteinExistence type="predicted"/>
<dbReference type="Gene3D" id="1.25.40.20">
    <property type="entry name" value="Ankyrin repeat-containing domain"/>
    <property type="match status" value="2"/>
</dbReference>
<evidence type="ECO:0000256" key="7">
    <source>
        <dbReference type="PROSITE-ProRule" id="PRU00023"/>
    </source>
</evidence>
<feature type="transmembrane region" description="Helical" evidence="8">
    <location>
        <begin position="375"/>
        <end position="395"/>
    </location>
</feature>
<sequence>MFIAVMRNFTDVFEKLLEAPDSAHGGTSGYNALHAAVRNGNSDIAKKIVERRPALARQENSEQLTPMRFAILEDKISVLRVLLEHDFSLGYEVGSDGCPLLETAAYRGRVGAARELLKHCPDAPCLDRDGSTCLHEAIDNGQTEFVEFVVQSQQLRKLVNMRDKEGCTALHHAILKCNPKIVAALLHHQDRDVTMLNDSGNPAIWVPSDAVDHAKTLNWNEVFMLMLKADPEDAGEIYNLHKSIKDEVTEKSRKDIRSLTQTYTGNTSLVAILIATITFAAVFTLPGGYSSDAASEGLPVMGRNLAFKAFLISDTLAMCSSLMVAFVCIIARWEDLEFLLYYRSFTKKLMWFAYMATTTAFATGLYTVLAPRLKLLAIAICVVSILLPIITKLVGEWPILKLKIRLGRTFKSDLLDMI</sequence>
<evidence type="ECO:0000313" key="10">
    <source>
        <dbReference type="EMBL" id="JAD23901.1"/>
    </source>
</evidence>
<evidence type="ECO:0000256" key="8">
    <source>
        <dbReference type="SAM" id="Phobius"/>
    </source>
</evidence>
<feature type="repeat" description="ANK" evidence="7">
    <location>
        <begin position="28"/>
        <end position="60"/>
    </location>
</feature>
<dbReference type="SUPFAM" id="SSF48403">
    <property type="entry name" value="Ankyrin repeat"/>
    <property type="match status" value="1"/>
</dbReference>
<evidence type="ECO:0000256" key="4">
    <source>
        <dbReference type="ARBA" id="ARBA00022989"/>
    </source>
</evidence>
<evidence type="ECO:0000256" key="5">
    <source>
        <dbReference type="ARBA" id="ARBA00023043"/>
    </source>
</evidence>
<keyword evidence="4 8" id="KW-1133">Transmembrane helix</keyword>
<keyword evidence="3" id="KW-0677">Repeat</keyword>
<feature type="transmembrane region" description="Helical" evidence="8">
    <location>
        <begin position="263"/>
        <end position="285"/>
    </location>
</feature>
<dbReference type="Pfam" id="PF12796">
    <property type="entry name" value="Ank_2"/>
    <property type="match status" value="2"/>
</dbReference>
<comment type="subcellular location">
    <subcellularLocation>
        <location evidence="1">Membrane</location>
        <topology evidence="1">Multi-pass membrane protein</topology>
    </subcellularLocation>
</comment>
<dbReference type="PROSITE" id="PS50088">
    <property type="entry name" value="ANK_REPEAT"/>
    <property type="match status" value="1"/>
</dbReference>
<dbReference type="InterPro" id="IPR036770">
    <property type="entry name" value="Ankyrin_rpt-contain_sf"/>
</dbReference>
<feature type="transmembrane region" description="Helical" evidence="8">
    <location>
        <begin position="351"/>
        <end position="369"/>
    </location>
</feature>
<reference evidence="10" key="1">
    <citation type="submission" date="2014-09" db="EMBL/GenBank/DDBJ databases">
        <authorList>
            <person name="Magalhaes I.L.F."/>
            <person name="Oliveira U."/>
            <person name="Santos F.R."/>
            <person name="Vidigal T.H.D.A."/>
            <person name="Brescovit A.D."/>
            <person name="Santos A.J."/>
        </authorList>
    </citation>
    <scope>NUCLEOTIDE SEQUENCE</scope>
    <source>
        <tissue evidence="10">Shoot tissue taken approximately 20 cm above the soil surface</tissue>
    </source>
</reference>
<dbReference type="PANTHER" id="PTHR24186">
    <property type="entry name" value="PROTEIN PHOSPHATASE 1 REGULATORY SUBUNIT"/>
    <property type="match status" value="1"/>
</dbReference>
<evidence type="ECO:0000256" key="2">
    <source>
        <dbReference type="ARBA" id="ARBA00022692"/>
    </source>
</evidence>
<evidence type="ECO:0000256" key="6">
    <source>
        <dbReference type="ARBA" id="ARBA00023136"/>
    </source>
</evidence>
<evidence type="ECO:0000256" key="3">
    <source>
        <dbReference type="ARBA" id="ARBA00022737"/>
    </source>
</evidence>
<dbReference type="AlphaFoldDB" id="A0A0A8YCT9"/>
<feature type="transmembrane region" description="Helical" evidence="8">
    <location>
        <begin position="305"/>
        <end position="330"/>
    </location>
</feature>
<evidence type="ECO:0000256" key="1">
    <source>
        <dbReference type="ARBA" id="ARBA00004141"/>
    </source>
</evidence>
<dbReference type="EMBL" id="GBRH01273994">
    <property type="protein sequence ID" value="JAD23901.1"/>
    <property type="molecule type" value="Transcribed_RNA"/>
</dbReference>
<dbReference type="Pfam" id="PF13962">
    <property type="entry name" value="PGG"/>
    <property type="match status" value="1"/>
</dbReference>
<keyword evidence="5 7" id="KW-0040">ANK repeat</keyword>
<accession>A0A0A8YCT9</accession>
<keyword evidence="2 8" id="KW-0812">Transmembrane</keyword>
<dbReference type="SMART" id="SM00248">
    <property type="entry name" value="ANK"/>
    <property type="match status" value="5"/>
</dbReference>
<evidence type="ECO:0000259" key="9">
    <source>
        <dbReference type="Pfam" id="PF13962"/>
    </source>
</evidence>
<dbReference type="InterPro" id="IPR026961">
    <property type="entry name" value="PGG_dom"/>
</dbReference>
<keyword evidence="6 8" id="KW-0472">Membrane</keyword>